<dbReference type="InParanoid" id="B3M3K7"/>
<dbReference type="OMA" id="WLACSSM"/>
<evidence type="ECO:0000256" key="3">
    <source>
        <dbReference type="ARBA" id="ARBA00022989"/>
    </source>
</evidence>
<protein>
    <submittedName>
        <fullName evidence="7">Uncharacterized protein, isoform A</fullName>
    </submittedName>
</protein>
<dbReference type="Proteomes" id="UP000007801">
    <property type="component" value="Unassembled WGS sequence"/>
</dbReference>
<organism evidence="7 8">
    <name type="scientific">Drosophila ananassae</name>
    <name type="common">Fruit fly</name>
    <dbReference type="NCBI Taxonomy" id="7217"/>
    <lineage>
        <taxon>Eukaryota</taxon>
        <taxon>Metazoa</taxon>
        <taxon>Ecdysozoa</taxon>
        <taxon>Arthropoda</taxon>
        <taxon>Hexapoda</taxon>
        <taxon>Insecta</taxon>
        <taxon>Pterygota</taxon>
        <taxon>Neoptera</taxon>
        <taxon>Endopterygota</taxon>
        <taxon>Diptera</taxon>
        <taxon>Brachycera</taxon>
        <taxon>Muscomorpha</taxon>
        <taxon>Ephydroidea</taxon>
        <taxon>Drosophilidae</taxon>
        <taxon>Drosophila</taxon>
        <taxon>Sophophora</taxon>
    </lineage>
</organism>
<feature type="transmembrane region" description="Helical" evidence="5">
    <location>
        <begin position="25"/>
        <end position="50"/>
    </location>
</feature>
<evidence type="ECO:0000313" key="7">
    <source>
        <dbReference type="EMBL" id="EDV40300.1"/>
    </source>
</evidence>
<reference evidence="7 8" key="1">
    <citation type="journal article" date="2007" name="Nature">
        <title>Evolution of genes and genomes on the Drosophila phylogeny.</title>
        <authorList>
            <consortium name="Drosophila 12 Genomes Consortium"/>
            <person name="Clark A.G."/>
            <person name="Eisen M.B."/>
            <person name="Smith D.R."/>
            <person name="Bergman C.M."/>
            <person name="Oliver B."/>
            <person name="Markow T.A."/>
            <person name="Kaufman T.C."/>
            <person name="Kellis M."/>
            <person name="Gelbart W."/>
            <person name="Iyer V.N."/>
            <person name="Pollard D.A."/>
            <person name="Sackton T.B."/>
            <person name="Larracuente A.M."/>
            <person name="Singh N.D."/>
            <person name="Abad J.P."/>
            <person name="Abt D.N."/>
            <person name="Adryan B."/>
            <person name="Aguade M."/>
            <person name="Akashi H."/>
            <person name="Anderson W.W."/>
            <person name="Aquadro C.F."/>
            <person name="Ardell D.H."/>
            <person name="Arguello R."/>
            <person name="Artieri C.G."/>
            <person name="Barbash D.A."/>
            <person name="Barker D."/>
            <person name="Barsanti P."/>
            <person name="Batterham P."/>
            <person name="Batzoglou S."/>
            <person name="Begun D."/>
            <person name="Bhutkar A."/>
            <person name="Blanco E."/>
            <person name="Bosak S.A."/>
            <person name="Bradley R.K."/>
            <person name="Brand A.D."/>
            <person name="Brent M.R."/>
            <person name="Brooks A.N."/>
            <person name="Brown R.H."/>
            <person name="Butlin R.K."/>
            <person name="Caggese C."/>
            <person name="Calvi B.R."/>
            <person name="Bernardo de Carvalho A."/>
            <person name="Caspi A."/>
            <person name="Castrezana S."/>
            <person name="Celniker S.E."/>
            <person name="Chang J.L."/>
            <person name="Chapple C."/>
            <person name="Chatterji S."/>
            <person name="Chinwalla A."/>
            <person name="Civetta A."/>
            <person name="Clifton S.W."/>
            <person name="Comeron J.M."/>
            <person name="Costello J.C."/>
            <person name="Coyne J.A."/>
            <person name="Daub J."/>
            <person name="David R.G."/>
            <person name="Delcher A.L."/>
            <person name="Delehaunty K."/>
            <person name="Do C.B."/>
            <person name="Ebling H."/>
            <person name="Edwards K."/>
            <person name="Eickbush T."/>
            <person name="Evans J.D."/>
            <person name="Filipski A."/>
            <person name="Findeiss S."/>
            <person name="Freyhult E."/>
            <person name="Fulton L."/>
            <person name="Fulton R."/>
            <person name="Garcia A.C."/>
            <person name="Gardiner A."/>
            <person name="Garfield D.A."/>
            <person name="Garvin B.E."/>
            <person name="Gibson G."/>
            <person name="Gilbert D."/>
            <person name="Gnerre S."/>
            <person name="Godfrey J."/>
            <person name="Good R."/>
            <person name="Gotea V."/>
            <person name="Gravely B."/>
            <person name="Greenberg A.J."/>
            <person name="Griffiths-Jones S."/>
            <person name="Gross S."/>
            <person name="Guigo R."/>
            <person name="Gustafson E.A."/>
            <person name="Haerty W."/>
            <person name="Hahn M.W."/>
            <person name="Halligan D.L."/>
            <person name="Halpern A.L."/>
            <person name="Halter G.M."/>
            <person name="Han M.V."/>
            <person name="Heger A."/>
            <person name="Hillier L."/>
            <person name="Hinrichs A.S."/>
            <person name="Holmes I."/>
            <person name="Hoskins R.A."/>
            <person name="Hubisz M.J."/>
            <person name="Hultmark D."/>
            <person name="Huntley M.A."/>
            <person name="Jaffe D.B."/>
            <person name="Jagadeeshan S."/>
            <person name="Jeck W.R."/>
            <person name="Johnson J."/>
            <person name="Jones C.D."/>
            <person name="Jordan W.C."/>
            <person name="Karpen G.H."/>
            <person name="Kataoka E."/>
            <person name="Keightley P.D."/>
            <person name="Kheradpour P."/>
            <person name="Kirkness E.F."/>
            <person name="Koerich L.B."/>
            <person name="Kristiansen K."/>
            <person name="Kudrna D."/>
            <person name="Kulathinal R.J."/>
            <person name="Kumar S."/>
            <person name="Kwok R."/>
            <person name="Lander E."/>
            <person name="Langley C.H."/>
            <person name="Lapoint R."/>
            <person name="Lazzaro B.P."/>
            <person name="Lee S.J."/>
            <person name="Levesque L."/>
            <person name="Li R."/>
            <person name="Lin C.F."/>
            <person name="Lin M.F."/>
            <person name="Lindblad-Toh K."/>
            <person name="Llopart A."/>
            <person name="Long M."/>
            <person name="Low L."/>
            <person name="Lozovsky E."/>
            <person name="Lu J."/>
            <person name="Luo M."/>
            <person name="Machado C.A."/>
            <person name="Makalowski W."/>
            <person name="Marzo M."/>
            <person name="Matsuda M."/>
            <person name="Matzkin L."/>
            <person name="McAllister B."/>
            <person name="McBride C.S."/>
            <person name="McKernan B."/>
            <person name="McKernan K."/>
            <person name="Mendez-Lago M."/>
            <person name="Minx P."/>
            <person name="Mollenhauer M.U."/>
            <person name="Montooth K."/>
            <person name="Mount S.M."/>
            <person name="Mu X."/>
            <person name="Myers E."/>
            <person name="Negre B."/>
            <person name="Newfeld S."/>
            <person name="Nielsen R."/>
            <person name="Noor M.A."/>
            <person name="O'Grady P."/>
            <person name="Pachter L."/>
            <person name="Papaceit M."/>
            <person name="Parisi M.J."/>
            <person name="Parisi M."/>
            <person name="Parts L."/>
            <person name="Pedersen J.S."/>
            <person name="Pesole G."/>
            <person name="Phillippy A.M."/>
            <person name="Ponting C.P."/>
            <person name="Pop M."/>
            <person name="Porcelli D."/>
            <person name="Powell J.R."/>
            <person name="Prohaska S."/>
            <person name="Pruitt K."/>
            <person name="Puig M."/>
            <person name="Quesneville H."/>
            <person name="Ram K.R."/>
            <person name="Rand D."/>
            <person name="Rasmussen M.D."/>
            <person name="Reed L.K."/>
            <person name="Reenan R."/>
            <person name="Reily A."/>
            <person name="Remington K.A."/>
            <person name="Rieger T.T."/>
            <person name="Ritchie M.G."/>
            <person name="Robin C."/>
            <person name="Rogers Y.H."/>
            <person name="Rohde C."/>
            <person name="Rozas J."/>
            <person name="Rubenfield M.J."/>
            <person name="Ruiz A."/>
            <person name="Russo S."/>
            <person name="Salzberg S.L."/>
            <person name="Sanchez-Gracia A."/>
            <person name="Saranga D.J."/>
            <person name="Sato H."/>
            <person name="Schaeffer S.W."/>
            <person name="Schatz M.C."/>
            <person name="Schlenke T."/>
            <person name="Schwartz R."/>
            <person name="Segarra C."/>
            <person name="Singh R.S."/>
            <person name="Sirot L."/>
            <person name="Sirota M."/>
            <person name="Sisneros N.B."/>
            <person name="Smith C.D."/>
            <person name="Smith T.F."/>
            <person name="Spieth J."/>
            <person name="Stage D.E."/>
            <person name="Stark A."/>
            <person name="Stephan W."/>
            <person name="Strausberg R.L."/>
            <person name="Strempel S."/>
            <person name="Sturgill D."/>
            <person name="Sutton G."/>
            <person name="Sutton G.G."/>
            <person name="Tao W."/>
            <person name="Teichmann S."/>
            <person name="Tobari Y.N."/>
            <person name="Tomimura Y."/>
            <person name="Tsolas J.M."/>
            <person name="Valente V.L."/>
            <person name="Venter E."/>
            <person name="Venter J.C."/>
            <person name="Vicario S."/>
            <person name="Vieira F.G."/>
            <person name="Vilella A.J."/>
            <person name="Villasante A."/>
            <person name="Walenz B."/>
            <person name="Wang J."/>
            <person name="Wasserman M."/>
            <person name="Watts T."/>
            <person name="Wilson D."/>
            <person name="Wilson R.K."/>
            <person name="Wing R.A."/>
            <person name="Wolfner M.F."/>
            <person name="Wong A."/>
            <person name="Wong G.K."/>
            <person name="Wu C.I."/>
            <person name="Wu G."/>
            <person name="Yamamoto D."/>
            <person name="Yang H.P."/>
            <person name="Yang S.P."/>
            <person name="Yorke J.A."/>
            <person name="Yoshida K."/>
            <person name="Zdobnov E."/>
            <person name="Zhang P."/>
            <person name="Zhang Y."/>
            <person name="Zimin A.V."/>
            <person name="Baldwin J."/>
            <person name="Abdouelleil A."/>
            <person name="Abdulkadir J."/>
            <person name="Abebe A."/>
            <person name="Abera B."/>
            <person name="Abreu J."/>
            <person name="Acer S.C."/>
            <person name="Aftuck L."/>
            <person name="Alexander A."/>
            <person name="An P."/>
            <person name="Anderson E."/>
            <person name="Anderson S."/>
            <person name="Arachi H."/>
            <person name="Azer M."/>
            <person name="Bachantsang P."/>
            <person name="Barry A."/>
            <person name="Bayul T."/>
            <person name="Berlin A."/>
            <person name="Bessette D."/>
            <person name="Bloom T."/>
            <person name="Blye J."/>
            <person name="Boguslavskiy L."/>
            <person name="Bonnet C."/>
            <person name="Boukhgalter B."/>
            <person name="Bourzgui I."/>
            <person name="Brown A."/>
            <person name="Cahill P."/>
            <person name="Channer S."/>
            <person name="Cheshatsang Y."/>
            <person name="Chuda L."/>
            <person name="Citroen M."/>
            <person name="Collymore A."/>
            <person name="Cooke P."/>
            <person name="Costello M."/>
            <person name="D'Aco K."/>
            <person name="Daza R."/>
            <person name="De Haan G."/>
            <person name="DeGray S."/>
            <person name="DeMaso C."/>
            <person name="Dhargay N."/>
            <person name="Dooley K."/>
            <person name="Dooley E."/>
            <person name="Doricent M."/>
            <person name="Dorje P."/>
            <person name="Dorjee K."/>
            <person name="Dupes A."/>
            <person name="Elong R."/>
            <person name="Falk J."/>
            <person name="Farina A."/>
            <person name="Faro S."/>
            <person name="Ferguson D."/>
            <person name="Fisher S."/>
            <person name="Foley C.D."/>
            <person name="Franke A."/>
            <person name="Friedrich D."/>
            <person name="Gadbois L."/>
            <person name="Gearin G."/>
            <person name="Gearin C.R."/>
            <person name="Giannoukos G."/>
            <person name="Goode T."/>
            <person name="Graham J."/>
            <person name="Grandbois E."/>
            <person name="Grewal S."/>
            <person name="Gyaltsen K."/>
            <person name="Hafez N."/>
            <person name="Hagos B."/>
            <person name="Hall J."/>
            <person name="Henson C."/>
            <person name="Hollinger A."/>
            <person name="Honan T."/>
            <person name="Huard M.D."/>
            <person name="Hughes L."/>
            <person name="Hurhula B."/>
            <person name="Husby M.E."/>
            <person name="Kamat A."/>
            <person name="Kanga B."/>
            <person name="Kashin S."/>
            <person name="Khazanovich D."/>
            <person name="Kisner P."/>
            <person name="Lance K."/>
            <person name="Lara M."/>
            <person name="Lee W."/>
            <person name="Lennon N."/>
            <person name="Letendre F."/>
            <person name="LeVine R."/>
            <person name="Lipovsky A."/>
            <person name="Liu X."/>
            <person name="Liu J."/>
            <person name="Liu S."/>
            <person name="Lokyitsang T."/>
            <person name="Lokyitsang Y."/>
            <person name="Lubonja R."/>
            <person name="Lui A."/>
            <person name="MacDonald P."/>
            <person name="Magnisalis V."/>
            <person name="Maru K."/>
            <person name="Matthews C."/>
            <person name="McCusker W."/>
            <person name="McDonough S."/>
            <person name="Mehta T."/>
            <person name="Meldrim J."/>
            <person name="Meneus L."/>
            <person name="Mihai O."/>
            <person name="Mihalev A."/>
            <person name="Mihova T."/>
            <person name="Mittelman R."/>
            <person name="Mlenga V."/>
            <person name="Montmayeur A."/>
            <person name="Mulrain L."/>
            <person name="Navidi A."/>
            <person name="Naylor J."/>
            <person name="Negash T."/>
            <person name="Nguyen T."/>
            <person name="Nguyen N."/>
            <person name="Nicol R."/>
            <person name="Norbu C."/>
            <person name="Norbu N."/>
            <person name="Novod N."/>
            <person name="O'Neill B."/>
            <person name="Osman S."/>
            <person name="Markiewicz E."/>
            <person name="Oyono O.L."/>
            <person name="Patti C."/>
            <person name="Phunkhang P."/>
            <person name="Pierre F."/>
            <person name="Priest M."/>
            <person name="Raghuraman S."/>
            <person name="Rege F."/>
            <person name="Reyes R."/>
            <person name="Rise C."/>
            <person name="Rogov P."/>
            <person name="Ross K."/>
            <person name="Ryan E."/>
            <person name="Settipalli S."/>
            <person name="Shea T."/>
            <person name="Sherpa N."/>
            <person name="Shi L."/>
            <person name="Shih D."/>
            <person name="Sparrow T."/>
            <person name="Spaulding J."/>
            <person name="Stalker J."/>
            <person name="Stange-Thomann N."/>
            <person name="Stavropoulos S."/>
            <person name="Stone C."/>
            <person name="Strader C."/>
            <person name="Tesfaye S."/>
            <person name="Thomson T."/>
            <person name="Thoulutsang Y."/>
            <person name="Thoulutsang D."/>
            <person name="Topham K."/>
            <person name="Topping I."/>
            <person name="Tsamla T."/>
            <person name="Vassiliev H."/>
            <person name="Vo A."/>
            <person name="Wangchuk T."/>
            <person name="Wangdi T."/>
            <person name="Weiand M."/>
            <person name="Wilkinson J."/>
            <person name="Wilson A."/>
            <person name="Yadav S."/>
            <person name="Young G."/>
            <person name="Yu Q."/>
            <person name="Zembek L."/>
            <person name="Zhong D."/>
            <person name="Zimmer A."/>
            <person name="Zwirko Z."/>
            <person name="Jaffe D.B."/>
            <person name="Alvarez P."/>
            <person name="Brockman W."/>
            <person name="Butler J."/>
            <person name="Chin C."/>
            <person name="Gnerre S."/>
            <person name="Grabherr M."/>
            <person name="Kleber M."/>
            <person name="Mauceli E."/>
            <person name="MacCallum I."/>
        </authorList>
    </citation>
    <scope>NUCLEOTIDE SEQUENCE [LARGE SCALE GENOMIC DNA]</scope>
    <source>
        <strain evidence="8">Tucson 14024-0371.13</strain>
    </source>
</reference>
<proteinExistence type="predicted"/>
<evidence type="ECO:0000256" key="2">
    <source>
        <dbReference type="ARBA" id="ARBA00022692"/>
    </source>
</evidence>
<dbReference type="STRING" id="7217.B3M3K7"/>
<feature type="transmembrane region" description="Helical" evidence="5">
    <location>
        <begin position="376"/>
        <end position="397"/>
    </location>
</feature>
<dbReference type="SUPFAM" id="SSF103473">
    <property type="entry name" value="MFS general substrate transporter"/>
    <property type="match status" value="1"/>
</dbReference>
<gene>
    <name evidence="7" type="primary">Dana\GF24002</name>
    <name evidence="7" type="synonym">dana_GLEANR_8761</name>
    <name evidence="7" type="ORF">GF24002</name>
</gene>
<keyword evidence="4 5" id="KW-0472">Membrane</keyword>
<dbReference type="InterPro" id="IPR036259">
    <property type="entry name" value="MFS_trans_sf"/>
</dbReference>
<feature type="transmembrane region" description="Helical" evidence="5">
    <location>
        <begin position="197"/>
        <end position="216"/>
    </location>
</feature>
<feature type="transmembrane region" description="Helical" evidence="5">
    <location>
        <begin position="143"/>
        <end position="163"/>
    </location>
</feature>
<keyword evidence="3 5" id="KW-1133">Transmembrane helix</keyword>
<dbReference type="GO" id="GO:0022857">
    <property type="term" value="F:transmembrane transporter activity"/>
    <property type="evidence" value="ECO:0007669"/>
    <property type="project" value="InterPro"/>
</dbReference>
<feature type="transmembrane region" description="Helical" evidence="5">
    <location>
        <begin position="228"/>
        <end position="251"/>
    </location>
</feature>
<dbReference type="OrthoDB" id="6884957at2759"/>
<evidence type="ECO:0000313" key="8">
    <source>
        <dbReference type="Proteomes" id="UP000007801"/>
    </source>
</evidence>
<dbReference type="PhylomeDB" id="B3M3K7"/>
<feature type="domain" description="Major facilitator superfamily (MFS) profile" evidence="6">
    <location>
        <begin position="30"/>
        <end position="515"/>
    </location>
</feature>
<dbReference type="GeneID" id="6506638"/>
<name>B3M3K7_DROAN</name>
<comment type="subcellular location">
    <subcellularLocation>
        <location evidence="1">Membrane</location>
        <topology evidence="1">Multi-pass membrane protein</topology>
    </subcellularLocation>
</comment>
<feature type="transmembrane region" description="Helical" evidence="5">
    <location>
        <begin position="404"/>
        <end position="422"/>
    </location>
</feature>
<keyword evidence="2 5" id="KW-0812">Transmembrane</keyword>
<dbReference type="eggNOG" id="KOG0255">
    <property type="taxonomic scope" value="Eukaryota"/>
</dbReference>
<evidence type="ECO:0000256" key="1">
    <source>
        <dbReference type="ARBA" id="ARBA00004141"/>
    </source>
</evidence>
<dbReference type="EMBL" id="CH902618">
    <property type="protein sequence ID" value="EDV40300.1"/>
    <property type="molecule type" value="Genomic_DNA"/>
</dbReference>
<dbReference type="HOGENOM" id="CLU_001265_33_4_1"/>
<accession>B3M3K7</accession>
<dbReference type="GO" id="GO:0016020">
    <property type="term" value="C:membrane"/>
    <property type="evidence" value="ECO:0007669"/>
    <property type="project" value="UniProtKB-SubCell"/>
</dbReference>
<dbReference type="Gene3D" id="1.20.1250.20">
    <property type="entry name" value="MFS general substrate transporter like domains"/>
    <property type="match status" value="1"/>
</dbReference>
<dbReference type="InterPro" id="IPR005828">
    <property type="entry name" value="MFS_sugar_transport-like"/>
</dbReference>
<dbReference type="InterPro" id="IPR020846">
    <property type="entry name" value="MFS_dom"/>
</dbReference>
<dbReference type="AlphaFoldDB" id="B3M3K7"/>
<keyword evidence="8" id="KW-1185">Reference proteome</keyword>
<sequence length="544" mass="61407">MPTDTGEQDKDFLPIIGEFGAYQKLLTLCMLPAAFLFAFSYMGQLFMILLPRKYWCRIRELENRSKEEQLALAIPKLKNGEIDKCNMYKVETNWSDINVTEADDSWPKIPCDDGWIYDNKRLTYPTISTENNWVCSRDTFPTITFVVFFMGSIIGSLVCGYITDHWGRVKSFFLANLCVLVGGCWTSMCDGFYCFNWARFVVGFGMNDGFMTIYILTLENVGAKYRTLVGNLAIAVAFTSGGALLPWIALWCGDWKFFNNVITLPFSILLLFSVFIPESPTWLLSMGKIDKGMEVLKQAARMNKKTISDEVWSNISQHYTSIYDDQKSQKTYSWLDLFKKKRRTGVILIIMVFWFIASVTYEVHIRAIFHLKADPFLVFSLSTLTELPAGIVPLVLLDRIGRKPVTISVMILCAVCSLLAVFAPTAYYEAIAGICGRFFIAISTNVREQWAAEIIPTVVRGQGMSIVHVMGCVGCLVSPLLIYTESLYNSLPMMIVTLISAIGGCIVIFLPETMNATMPSTLEEADQRWTLSVSSSSKRARKEK</sequence>
<dbReference type="KEGG" id="dan:6506638"/>
<feature type="transmembrane region" description="Helical" evidence="5">
    <location>
        <begin position="257"/>
        <end position="276"/>
    </location>
</feature>
<dbReference type="PANTHER" id="PTHR24064">
    <property type="entry name" value="SOLUTE CARRIER FAMILY 22 MEMBER"/>
    <property type="match status" value="1"/>
</dbReference>
<feature type="transmembrane region" description="Helical" evidence="5">
    <location>
        <begin position="345"/>
        <end position="364"/>
    </location>
</feature>
<dbReference type="Pfam" id="PF00083">
    <property type="entry name" value="Sugar_tr"/>
    <property type="match status" value="1"/>
</dbReference>
<dbReference type="PROSITE" id="PS50850">
    <property type="entry name" value="MFS"/>
    <property type="match status" value="1"/>
</dbReference>
<evidence type="ECO:0000256" key="5">
    <source>
        <dbReference type="SAM" id="Phobius"/>
    </source>
</evidence>
<evidence type="ECO:0000259" key="6">
    <source>
        <dbReference type="PROSITE" id="PS50850"/>
    </source>
</evidence>
<evidence type="ECO:0000256" key="4">
    <source>
        <dbReference type="ARBA" id="ARBA00023136"/>
    </source>
</evidence>
<feature type="transmembrane region" description="Helical" evidence="5">
    <location>
        <begin position="490"/>
        <end position="510"/>
    </location>
</feature>
<feature type="transmembrane region" description="Helical" evidence="5">
    <location>
        <begin position="466"/>
        <end position="484"/>
    </location>
</feature>